<evidence type="ECO:0000256" key="1">
    <source>
        <dbReference type="SAM" id="Phobius"/>
    </source>
</evidence>
<dbReference type="AlphaFoldDB" id="A0A0N9WH70"/>
<sequence>MNRQCAAQFRLSSLNIQQGLWAALALLVTLVIGQQWLLWHERQQPEAPQVSISRAPQTHFTAVSVAEASASMRMMDVDQAQPVTDMPREERWVF</sequence>
<evidence type="ECO:0000313" key="2">
    <source>
        <dbReference type="EMBL" id="ALI07392.1"/>
    </source>
</evidence>
<gene>
    <name evidence="2" type="ORF">AO356_11410</name>
</gene>
<keyword evidence="1" id="KW-0812">Transmembrane</keyword>
<keyword evidence="1" id="KW-1133">Transmembrane helix</keyword>
<proteinExistence type="predicted"/>
<protein>
    <submittedName>
        <fullName evidence="2">Uncharacterized protein</fullName>
    </submittedName>
</protein>
<name>A0A0N9WH70_PSEFL</name>
<reference evidence="3" key="1">
    <citation type="submission" date="2015-09" db="EMBL/GenBank/DDBJ databases">
        <title>Whole genome sequence of Pseudomonas fluorescens FW300-N2C3.</title>
        <authorList>
            <person name="Ray J."/>
            <person name="Melnyk R."/>
            <person name="Deutschbauer A."/>
        </authorList>
    </citation>
    <scope>NUCLEOTIDE SEQUENCE [LARGE SCALE GENOMIC DNA]</scope>
    <source>
        <strain evidence="3">FW300-N2C3</strain>
    </source>
</reference>
<keyword evidence="1" id="KW-0472">Membrane</keyword>
<dbReference type="OrthoDB" id="7028938at2"/>
<dbReference type="RefSeq" id="WP_060739874.1">
    <property type="nucleotide sequence ID" value="NZ_CP012831.1"/>
</dbReference>
<dbReference type="Proteomes" id="UP000059425">
    <property type="component" value="Chromosome"/>
</dbReference>
<dbReference type="EMBL" id="CP012831">
    <property type="protein sequence ID" value="ALI07392.1"/>
    <property type="molecule type" value="Genomic_DNA"/>
</dbReference>
<feature type="transmembrane region" description="Helical" evidence="1">
    <location>
        <begin position="20"/>
        <end position="39"/>
    </location>
</feature>
<reference evidence="2 3" key="2">
    <citation type="journal article" date="2018" name="Nature">
        <title>Mutant phenotypes for thousands of bacterial genes of unknown function.</title>
        <authorList>
            <person name="Price M.N."/>
            <person name="Wetmore K.M."/>
            <person name="Waters R.J."/>
            <person name="Callaghan M."/>
            <person name="Ray J."/>
            <person name="Liu H."/>
            <person name="Kuehl J.V."/>
            <person name="Melnyk R.A."/>
            <person name="Lamson J.S."/>
            <person name="Suh Y."/>
            <person name="Carlson H.K."/>
            <person name="Esquivel Z."/>
            <person name="Sadeeshkumar H."/>
            <person name="Chakraborty R."/>
            <person name="Zane G.M."/>
            <person name="Rubin B.E."/>
            <person name="Wall J.D."/>
            <person name="Visel A."/>
            <person name="Bristow J."/>
            <person name="Blow M.J."/>
            <person name="Arkin A.P."/>
            <person name="Deutschbauer A.M."/>
        </authorList>
    </citation>
    <scope>NUCLEOTIDE SEQUENCE [LARGE SCALE GENOMIC DNA]</scope>
    <source>
        <strain evidence="2 3">FW300-N2C3</strain>
    </source>
</reference>
<evidence type="ECO:0000313" key="3">
    <source>
        <dbReference type="Proteomes" id="UP000059425"/>
    </source>
</evidence>
<accession>A0A0N9WH70</accession>
<organism evidence="2 3">
    <name type="scientific">Pseudomonas fluorescens</name>
    <dbReference type="NCBI Taxonomy" id="294"/>
    <lineage>
        <taxon>Bacteria</taxon>
        <taxon>Pseudomonadati</taxon>
        <taxon>Pseudomonadota</taxon>
        <taxon>Gammaproteobacteria</taxon>
        <taxon>Pseudomonadales</taxon>
        <taxon>Pseudomonadaceae</taxon>
        <taxon>Pseudomonas</taxon>
    </lineage>
</organism>